<dbReference type="Proteomes" id="UP000482960">
    <property type="component" value="Unassembled WGS sequence"/>
</dbReference>
<dbReference type="InterPro" id="IPR006827">
    <property type="entry name" value="Lant_deHydtase_N"/>
</dbReference>
<dbReference type="RefSeq" id="WP_173080542.1">
    <property type="nucleotide sequence ID" value="NZ_BAABJB010000001.1"/>
</dbReference>
<comment type="caution">
    <text evidence="2">The sequence shown here is derived from an EMBL/GenBank/DDBJ whole genome shotgun (WGS) entry which is preliminary data.</text>
</comment>
<organism evidence="2 3">
    <name type="scientific">Phytohabitans rumicis</name>
    <dbReference type="NCBI Taxonomy" id="1076125"/>
    <lineage>
        <taxon>Bacteria</taxon>
        <taxon>Bacillati</taxon>
        <taxon>Actinomycetota</taxon>
        <taxon>Actinomycetes</taxon>
        <taxon>Micromonosporales</taxon>
        <taxon>Micromonosporaceae</taxon>
    </lineage>
</organism>
<name>A0A6V8LBK9_9ACTN</name>
<sequence>MPDAVMLAGGWRLWRQFALRGPGFPAEGVLRLAPAGLGEAADKFGDGSCGAAMSGPDWDAFAASFGAAAVRTARSLQQIAAQSAFQAAVAWQNRTVLGSGIAPFLAWQPSEKGRTSMPRQREELVAQYWQRFCVKNDTIGFFGPVGWGRFDASRPGIEVEPGDRLIAGSEVYFSSWAIDALARTIEAVPGVRRWLPPRRVPFVRVTGGEVTMPGCPPVPITLDAHQVLDLCDGTRLPARIAVTTGRPLSSVLETLGELLRRRLIVWRIEVPTSAHPDRELRRRLEAIGEADLRAAALGKLEVLERAREGLRPIVRDPAALVPALTAMESSFIELTRSAAQRDKSAKTAPCRALAYSDSRRAATVRVGHAVQDSLAPLSLCLTAARWLVHRFAEVAQDRIRAEYEKVRAGRSTVDLSELWMRCMPNPYLGAADDAERISQRMRQRWTDIIAAPAGARRVHRASADIADKVREAFDEPGRGWSLARYMSPDVFLVASDAAAAARGEVDVVLGEMHVGTNTLTQSLFVMQHPDAAELFAETDVDYPGPRLMPMLPKESMLLRWSTRNRHALIREQDYLVGPVDYTAAPDRPRTLMGADVRVAERDGELVAVLPDGTVFDLLDVFGHALTNQVMNRFALRPVGDHTPRITLDRLVVSRETWRFAAADLDFAAEKSEPRRFVLARRWRDAHDVPRFVFVVSPTEPRPFYVDFDSPVYVNILAKAARRLYRADPAAALTVTEMLPTPQQTWLTDERGARYCAELRLVAVDQNGS</sequence>
<evidence type="ECO:0000313" key="2">
    <source>
        <dbReference type="EMBL" id="GFJ93754.1"/>
    </source>
</evidence>
<evidence type="ECO:0000259" key="1">
    <source>
        <dbReference type="Pfam" id="PF04738"/>
    </source>
</evidence>
<feature type="domain" description="Lantibiotic dehydratase N-terminal" evidence="1">
    <location>
        <begin position="82"/>
        <end position="716"/>
    </location>
</feature>
<reference evidence="2 3" key="2">
    <citation type="submission" date="2020-03" db="EMBL/GenBank/DDBJ databases">
        <authorList>
            <person name="Ichikawa N."/>
            <person name="Kimura A."/>
            <person name="Kitahashi Y."/>
            <person name="Uohara A."/>
        </authorList>
    </citation>
    <scope>NUCLEOTIDE SEQUENCE [LARGE SCALE GENOMIC DNA]</scope>
    <source>
        <strain evidence="2 3">NBRC 108638</strain>
    </source>
</reference>
<dbReference type="EMBL" id="BLPG01000001">
    <property type="protein sequence ID" value="GFJ93754.1"/>
    <property type="molecule type" value="Genomic_DNA"/>
</dbReference>
<reference evidence="2 3" key="1">
    <citation type="submission" date="2020-03" db="EMBL/GenBank/DDBJ databases">
        <title>Whole genome shotgun sequence of Phytohabitans rumicis NBRC 108638.</title>
        <authorList>
            <person name="Komaki H."/>
            <person name="Tamura T."/>
        </authorList>
    </citation>
    <scope>NUCLEOTIDE SEQUENCE [LARGE SCALE GENOMIC DNA]</scope>
    <source>
        <strain evidence="2 3">NBRC 108638</strain>
    </source>
</reference>
<accession>A0A6V8LBK9</accession>
<gene>
    <name evidence="2" type="ORF">Prum_073960</name>
</gene>
<protein>
    <recommendedName>
        <fullName evidence="1">Lantibiotic dehydratase N-terminal domain-containing protein</fullName>
    </recommendedName>
</protein>
<dbReference type="Pfam" id="PF04738">
    <property type="entry name" value="Lant_dehydr_N"/>
    <property type="match status" value="1"/>
</dbReference>
<proteinExistence type="predicted"/>
<evidence type="ECO:0000313" key="3">
    <source>
        <dbReference type="Proteomes" id="UP000482960"/>
    </source>
</evidence>
<dbReference type="AlphaFoldDB" id="A0A6V8LBK9"/>
<keyword evidence="3" id="KW-1185">Reference proteome</keyword>